<sequence length="143" mass="16293">MSTWGNRRPLPWGAYPVGQLFGRRLIPHVELDEQPDSLLATVRRITEETADFQLEDWQVEFYGAHWDILGGVEYRWDPEGLFWAPLGVGSEKWRLEKEERLCKVVGYIGLPSRVGAQNIFVSSLQSPEGRNLETINPAKLVTG</sequence>
<feature type="domain" description="Berberine/berberine-like" evidence="1">
    <location>
        <begin position="50"/>
        <end position="88"/>
    </location>
</feature>
<evidence type="ECO:0000313" key="3">
    <source>
        <dbReference type="Proteomes" id="UP000191408"/>
    </source>
</evidence>
<gene>
    <name evidence="2" type="ORF">PENPOL_c004G03977</name>
</gene>
<dbReference type="InterPro" id="IPR012951">
    <property type="entry name" value="BBE"/>
</dbReference>
<dbReference type="GO" id="GO:0050660">
    <property type="term" value="F:flavin adenine dinucleotide binding"/>
    <property type="evidence" value="ECO:0007669"/>
    <property type="project" value="InterPro"/>
</dbReference>
<proteinExistence type="predicted"/>
<organism evidence="2 3">
    <name type="scientific">Penicillium polonicum</name>
    <dbReference type="NCBI Taxonomy" id="60169"/>
    <lineage>
        <taxon>Eukaryota</taxon>
        <taxon>Fungi</taxon>
        <taxon>Dikarya</taxon>
        <taxon>Ascomycota</taxon>
        <taxon>Pezizomycotina</taxon>
        <taxon>Eurotiomycetes</taxon>
        <taxon>Eurotiomycetidae</taxon>
        <taxon>Eurotiales</taxon>
        <taxon>Aspergillaceae</taxon>
        <taxon>Penicillium</taxon>
    </lineage>
</organism>
<accession>A0A1V6NPA3</accession>
<evidence type="ECO:0000313" key="2">
    <source>
        <dbReference type="EMBL" id="OQD66568.1"/>
    </source>
</evidence>
<evidence type="ECO:0000259" key="1">
    <source>
        <dbReference type="Pfam" id="PF08031"/>
    </source>
</evidence>
<reference evidence="3" key="1">
    <citation type="journal article" date="2017" name="Nat. Microbiol.">
        <title>Global analysis of biosynthetic gene clusters reveals vast potential of secondary metabolite production in Penicillium species.</title>
        <authorList>
            <person name="Nielsen J.C."/>
            <person name="Grijseels S."/>
            <person name="Prigent S."/>
            <person name="Ji B."/>
            <person name="Dainat J."/>
            <person name="Nielsen K.F."/>
            <person name="Frisvad J.C."/>
            <person name="Workman M."/>
            <person name="Nielsen J."/>
        </authorList>
    </citation>
    <scope>NUCLEOTIDE SEQUENCE [LARGE SCALE GENOMIC DNA]</scope>
    <source>
        <strain evidence="3">IBT 4502</strain>
    </source>
</reference>
<dbReference type="EMBL" id="MDYM01000004">
    <property type="protein sequence ID" value="OQD66568.1"/>
    <property type="molecule type" value="Genomic_DNA"/>
</dbReference>
<keyword evidence="3" id="KW-1185">Reference proteome</keyword>
<dbReference type="AlphaFoldDB" id="A0A1V6NPA3"/>
<dbReference type="Proteomes" id="UP000191408">
    <property type="component" value="Unassembled WGS sequence"/>
</dbReference>
<name>A0A1V6NPA3_PENPO</name>
<comment type="caution">
    <text evidence="2">The sequence shown here is derived from an EMBL/GenBank/DDBJ whole genome shotgun (WGS) entry which is preliminary data.</text>
</comment>
<protein>
    <recommendedName>
        <fullName evidence="1">Berberine/berberine-like domain-containing protein</fullName>
    </recommendedName>
</protein>
<dbReference type="GO" id="GO:0016491">
    <property type="term" value="F:oxidoreductase activity"/>
    <property type="evidence" value="ECO:0007669"/>
    <property type="project" value="InterPro"/>
</dbReference>
<dbReference type="Pfam" id="PF08031">
    <property type="entry name" value="BBE"/>
    <property type="match status" value="1"/>
</dbReference>
<dbReference type="STRING" id="60169.A0A1V6NPA3"/>